<dbReference type="PANTHER" id="PTHR11986">
    <property type="entry name" value="AMINOTRANSFERASE CLASS III"/>
    <property type="match status" value="1"/>
</dbReference>
<comment type="caution">
    <text evidence="5">The sequence shown here is derived from an EMBL/GenBank/DDBJ whole genome shotgun (WGS) entry which is preliminary data.</text>
</comment>
<protein>
    <submittedName>
        <fullName evidence="5">Aminotransferase class III-fold pyridoxal phosphate-dependent enzyme</fullName>
    </submittedName>
</protein>
<proteinExistence type="predicted"/>
<dbReference type="Gene3D" id="3.90.1150.10">
    <property type="entry name" value="Aspartate Aminotransferase, domain 1"/>
    <property type="match status" value="1"/>
</dbReference>
<dbReference type="InterPro" id="IPR005814">
    <property type="entry name" value="Aminotrans_3"/>
</dbReference>
<accession>A0A9X9F210</accession>
<dbReference type="InterPro" id="IPR050103">
    <property type="entry name" value="Class-III_PLP-dep_AT"/>
</dbReference>
<dbReference type="AlphaFoldDB" id="A0A9X9F210"/>
<keyword evidence="4" id="KW-0663">Pyridoxal phosphate</keyword>
<comment type="cofactor">
    <cofactor evidence="1">
        <name>pyridoxal 5'-phosphate</name>
        <dbReference type="ChEBI" id="CHEBI:597326"/>
    </cofactor>
</comment>
<dbReference type="GO" id="GO:0008483">
    <property type="term" value="F:transaminase activity"/>
    <property type="evidence" value="ECO:0007669"/>
    <property type="project" value="UniProtKB-KW"/>
</dbReference>
<dbReference type="GO" id="GO:0030170">
    <property type="term" value="F:pyridoxal phosphate binding"/>
    <property type="evidence" value="ECO:0007669"/>
    <property type="project" value="InterPro"/>
</dbReference>
<dbReference type="GO" id="GO:0042802">
    <property type="term" value="F:identical protein binding"/>
    <property type="evidence" value="ECO:0007669"/>
    <property type="project" value="TreeGrafter"/>
</dbReference>
<feature type="non-terminal residue" evidence="5">
    <location>
        <position position="90"/>
    </location>
</feature>
<evidence type="ECO:0000313" key="5">
    <source>
        <dbReference type="EMBL" id="TKI88863.1"/>
    </source>
</evidence>
<dbReference type="PANTHER" id="PTHR11986:SF79">
    <property type="entry name" value="ACETYLORNITHINE AMINOTRANSFERASE, MITOCHONDRIAL"/>
    <property type="match status" value="1"/>
</dbReference>
<keyword evidence="3" id="KW-0808">Transferase</keyword>
<gene>
    <name evidence="5" type="ORF">FC695_36905</name>
</gene>
<evidence type="ECO:0000256" key="2">
    <source>
        <dbReference type="ARBA" id="ARBA00022576"/>
    </source>
</evidence>
<dbReference type="EMBL" id="SZOH01003873">
    <property type="protein sequence ID" value="TKI88863.1"/>
    <property type="molecule type" value="Genomic_DNA"/>
</dbReference>
<keyword evidence="2 5" id="KW-0032">Aminotransferase</keyword>
<evidence type="ECO:0000256" key="4">
    <source>
        <dbReference type="ARBA" id="ARBA00022898"/>
    </source>
</evidence>
<name>A0A9X9F210_BACCE</name>
<dbReference type="InterPro" id="IPR015422">
    <property type="entry name" value="PyrdxlP-dep_Trfase_small"/>
</dbReference>
<organism evidence="5 6">
    <name type="scientific">Bacillus cereus</name>
    <dbReference type="NCBI Taxonomy" id="1396"/>
    <lineage>
        <taxon>Bacteria</taxon>
        <taxon>Bacillati</taxon>
        <taxon>Bacillota</taxon>
        <taxon>Bacilli</taxon>
        <taxon>Bacillales</taxon>
        <taxon>Bacillaceae</taxon>
        <taxon>Bacillus</taxon>
        <taxon>Bacillus cereus group</taxon>
    </lineage>
</organism>
<reference evidence="5 6" key="1">
    <citation type="journal article" date="2019" name="Environ. Microbiol.">
        <title>An active ?-lactamase is a part of an orchestrated cell wall stress resistance network of Bacillus subtilis and related rhizosphere species.</title>
        <authorList>
            <person name="Bucher T."/>
            <person name="Keren-Paz A."/>
            <person name="Hausser J."/>
            <person name="Olender T."/>
            <person name="Cytryn E."/>
            <person name="Kolodkin-Gal I."/>
        </authorList>
    </citation>
    <scope>NUCLEOTIDE SEQUENCE [LARGE SCALE GENOMIC DNA]</scope>
    <source>
        <strain evidence="5 6">I32</strain>
    </source>
</reference>
<dbReference type="Proteomes" id="UP000308444">
    <property type="component" value="Unassembled WGS sequence"/>
</dbReference>
<dbReference type="InterPro" id="IPR015424">
    <property type="entry name" value="PyrdxlP-dep_Trfase"/>
</dbReference>
<dbReference type="Pfam" id="PF00202">
    <property type="entry name" value="Aminotran_3"/>
    <property type="match status" value="1"/>
</dbReference>
<evidence type="ECO:0000313" key="6">
    <source>
        <dbReference type="Proteomes" id="UP000308444"/>
    </source>
</evidence>
<evidence type="ECO:0000256" key="1">
    <source>
        <dbReference type="ARBA" id="ARBA00001933"/>
    </source>
</evidence>
<sequence length="90" mass="10426">MSDWFQLDKEYMMSTYCRTEVAMERGEGCKLYDVDGKEYLDLFSGVGVNVLGYNHPKIVQTTMEQVVKSLHLPFHFLNPVAIEYAKKLVE</sequence>
<dbReference type="SUPFAM" id="SSF53383">
    <property type="entry name" value="PLP-dependent transferases"/>
    <property type="match status" value="1"/>
</dbReference>
<dbReference type="InterPro" id="IPR015421">
    <property type="entry name" value="PyrdxlP-dep_Trfase_major"/>
</dbReference>
<dbReference type="Gene3D" id="3.40.640.10">
    <property type="entry name" value="Type I PLP-dependent aspartate aminotransferase-like (Major domain)"/>
    <property type="match status" value="1"/>
</dbReference>
<evidence type="ECO:0000256" key="3">
    <source>
        <dbReference type="ARBA" id="ARBA00022679"/>
    </source>
</evidence>